<keyword evidence="3" id="KW-1185">Reference proteome</keyword>
<dbReference type="RefSeq" id="WP_047791365.1">
    <property type="nucleotide sequence ID" value="NZ_CP011856.1"/>
</dbReference>
<keyword evidence="1" id="KW-1133">Transmembrane helix</keyword>
<dbReference type="PATRIC" id="fig|743698.3.peg.552"/>
<evidence type="ECO:0008006" key="4">
    <source>
        <dbReference type="Google" id="ProtNLM"/>
    </source>
</evidence>
<feature type="transmembrane region" description="Helical" evidence="1">
    <location>
        <begin position="9"/>
        <end position="31"/>
    </location>
</feature>
<feature type="transmembrane region" description="Helical" evidence="1">
    <location>
        <begin position="100"/>
        <end position="123"/>
    </location>
</feature>
<organism evidence="2 3">
    <name type="scientific">Spiroplasma eriocheiris</name>
    <dbReference type="NCBI Taxonomy" id="315358"/>
    <lineage>
        <taxon>Bacteria</taxon>
        <taxon>Bacillati</taxon>
        <taxon>Mycoplasmatota</taxon>
        <taxon>Mollicutes</taxon>
        <taxon>Entomoplasmatales</taxon>
        <taxon>Spiroplasmataceae</taxon>
        <taxon>Spiroplasma</taxon>
    </lineage>
</organism>
<evidence type="ECO:0000256" key="1">
    <source>
        <dbReference type="SAM" id="Phobius"/>
    </source>
</evidence>
<reference evidence="3" key="2">
    <citation type="submission" date="2015-06" db="EMBL/GenBank/DDBJ databases">
        <title>Complete genome sequence of Spiroplasma eriocheiris TDA-040725-5 (DSM 21848).</title>
        <authorList>
            <person name="Lo W.-S."/>
            <person name="Kuo C.-H."/>
        </authorList>
    </citation>
    <scope>NUCLEOTIDE SEQUENCE [LARGE SCALE GENOMIC DNA]</scope>
    <source>
        <strain evidence="3">TDA-040725-5</strain>
    </source>
</reference>
<dbReference type="STRING" id="315358.SERIO_v1c05530"/>
<reference evidence="2 3" key="1">
    <citation type="journal article" date="2015" name="Genome Biol. Evol.">
        <title>Found and Lost: The Fates of Horizontally Acquired Genes in Arthropod-Symbiotic Spiroplasma.</title>
        <authorList>
            <person name="Lo W.S."/>
            <person name="Gasparich G.E."/>
            <person name="Kuo C.H."/>
        </authorList>
    </citation>
    <scope>NUCLEOTIDE SEQUENCE [LARGE SCALE GENOMIC DNA]</scope>
    <source>
        <strain evidence="3">TDA-040725-5</strain>
    </source>
</reference>
<accession>A0A0H3XI54</accession>
<keyword evidence="1" id="KW-0472">Membrane</keyword>
<dbReference type="Proteomes" id="UP000035661">
    <property type="component" value="Chromosome"/>
</dbReference>
<keyword evidence="1" id="KW-0812">Transmembrane</keyword>
<proteinExistence type="predicted"/>
<name>A0A0H3XI54_9MOLU</name>
<evidence type="ECO:0000313" key="3">
    <source>
        <dbReference type="Proteomes" id="UP000035661"/>
    </source>
</evidence>
<dbReference type="EMBL" id="CP011856">
    <property type="protein sequence ID" value="AKM54125.1"/>
    <property type="molecule type" value="Genomic_DNA"/>
</dbReference>
<sequence>MKKFFLSKAFLLTTFFLTIASFIIALILLGIGGSQLLSLTADPNYVLQQWHHNIIYEVKFSDPFALLATGFQAIFHLQISETVNGGIVLPPYTNQAILEYQIGTIFMLIIGPCCGGIFAILLLSRVLAQKPLPQGTLVEKITSVPTPDNKHDELIAEHDQVLSALKDNMNQIQDYLIKLHSDIKALKKYTGLKTPKRIPTTHSEPGNDKLELENNLQQLDELKTKLQHKEVSPAVNHRPVENDQPLQRPTSLVQPQEYIMPKRDEKYVESFPTNQFLEPENTLSLSSIFDRKKIKAELEEKPSVAFDNSPTVELTFDDNDREETSVGLNVNRFDFNNDEDSNATQMVTHYAVGDFIFDNGIEHKIIDVKKTTLNNTTMYELTIKDRINGTVKTILKKD</sequence>
<dbReference type="KEGG" id="seri:SERIO_v1c05530"/>
<gene>
    <name evidence="2" type="ORF">SERIO_v1c05530</name>
</gene>
<dbReference type="AlphaFoldDB" id="A0A0H3XI54"/>
<protein>
    <recommendedName>
        <fullName evidence="4">Transmembrane protein</fullName>
    </recommendedName>
</protein>
<evidence type="ECO:0000313" key="2">
    <source>
        <dbReference type="EMBL" id="AKM54125.1"/>
    </source>
</evidence>